<organism evidence="1 2">
    <name type="scientific">Mycobacterium phage Taptic</name>
    <dbReference type="NCBI Taxonomy" id="1920305"/>
    <lineage>
        <taxon>Viruses</taxon>
        <taxon>Duplodnaviria</taxon>
        <taxon>Heunggongvirae</taxon>
        <taxon>Uroviricota</taxon>
        <taxon>Caudoviricetes</taxon>
        <taxon>Northamptonvirus</taxon>
        <taxon>Northamptonvirus taptic</taxon>
    </lineage>
</organism>
<proteinExistence type="predicted"/>
<gene>
    <name evidence="1" type="ORF">SEA_TAPTIC_80</name>
</gene>
<reference evidence="1 2" key="1">
    <citation type="submission" date="2016-11" db="EMBL/GenBank/DDBJ databases">
        <authorList>
            <person name="Seier E.R."/>
            <person name="Hipwell C.M."/>
            <person name="Kelliher A.B."/>
            <person name="Lando N.A."/>
            <person name="Tsaousis B.E."/>
            <person name="Esposito E.C."/>
            <person name="Heckman E.L."/>
            <person name="Mageeney C.M."/>
            <person name="Kenna M.A."/>
            <person name="Ware V.C."/>
            <person name="Garlena R.A."/>
            <person name="Russell D.A."/>
            <person name="Pope W.H."/>
            <person name="Jacobs-Sera D."/>
            <person name="Hendrix R.W."/>
            <person name="Hatfull G.F."/>
        </authorList>
    </citation>
    <scope>NUCLEOTIDE SEQUENCE [LARGE SCALE GENOMIC DNA]</scope>
</reference>
<evidence type="ECO:0000313" key="1">
    <source>
        <dbReference type="EMBL" id="APD19306.1"/>
    </source>
</evidence>
<name>A0A1J0MDQ7_9CAUD</name>
<dbReference type="Proteomes" id="UP000225735">
    <property type="component" value="Segment"/>
</dbReference>
<keyword evidence="2" id="KW-1185">Reference proteome</keyword>
<evidence type="ECO:0000313" key="2">
    <source>
        <dbReference type="Proteomes" id="UP000225735"/>
    </source>
</evidence>
<dbReference type="EMBL" id="KY130461">
    <property type="protein sequence ID" value="APD19306.1"/>
    <property type="molecule type" value="Genomic_DNA"/>
</dbReference>
<accession>A0A1J0MDQ7</accession>
<sequence>MSMVKEIERTELSPMLRKANRSLFVAFVNSRLSERAGLDADRSVMLYDADKMFEFAMEEVPTERMLRQLYQHTNVRFWSWGV</sequence>
<protein>
    <submittedName>
        <fullName evidence="1">Uncharacterized protein</fullName>
    </submittedName>
</protein>